<protein>
    <submittedName>
        <fullName evidence="2">Uncharacterized protein</fullName>
    </submittedName>
</protein>
<evidence type="ECO:0000256" key="1">
    <source>
        <dbReference type="SAM" id="MobiDB-lite"/>
    </source>
</evidence>
<feature type="compositionally biased region" description="Polar residues" evidence="1">
    <location>
        <begin position="190"/>
        <end position="217"/>
    </location>
</feature>
<reference evidence="2" key="1">
    <citation type="submission" date="2020-11" db="EMBL/GenBank/DDBJ databases">
        <authorList>
            <consortium name="DOE Joint Genome Institute"/>
            <person name="Ahrendt S."/>
            <person name="Riley R."/>
            <person name="Andreopoulos W."/>
            <person name="Labutti K."/>
            <person name="Pangilinan J."/>
            <person name="Ruiz-Duenas F.J."/>
            <person name="Barrasa J.M."/>
            <person name="Sanchez-Garcia M."/>
            <person name="Camarero S."/>
            <person name="Miyauchi S."/>
            <person name="Serrano A."/>
            <person name="Linde D."/>
            <person name="Babiker R."/>
            <person name="Drula E."/>
            <person name="Ayuso-Fernandez I."/>
            <person name="Pacheco R."/>
            <person name="Padilla G."/>
            <person name="Ferreira P."/>
            <person name="Barriuso J."/>
            <person name="Kellner H."/>
            <person name="Castanera R."/>
            <person name="Alfaro M."/>
            <person name="Ramirez L."/>
            <person name="Pisabarro A.G."/>
            <person name="Kuo A."/>
            <person name="Tritt A."/>
            <person name="Lipzen A."/>
            <person name="He G."/>
            <person name="Yan M."/>
            <person name="Ng V."/>
            <person name="Cullen D."/>
            <person name="Martin F."/>
            <person name="Rosso M.-N."/>
            <person name="Henrissat B."/>
            <person name="Hibbett D."/>
            <person name="Martinez A.T."/>
            <person name="Grigoriev I.V."/>
        </authorList>
    </citation>
    <scope>NUCLEOTIDE SEQUENCE</scope>
    <source>
        <strain evidence="2">AH 40177</strain>
    </source>
</reference>
<evidence type="ECO:0000313" key="3">
    <source>
        <dbReference type="Proteomes" id="UP000772434"/>
    </source>
</evidence>
<gene>
    <name evidence="2" type="ORF">BDP27DRAFT_416455</name>
</gene>
<accession>A0A9P5UAX4</accession>
<dbReference type="EMBL" id="JADNRY010000024">
    <property type="protein sequence ID" value="KAF9072496.1"/>
    <property type="molecule type" value="Genomic_DNA"/>
</dbReference>
<name>A0A9P5UAX4_9AGAR</name>
<dbReference type="Proteomes" id="UP000772434">
    <property type="component" value="Unassembled WGS sequence"/>
</dbReference>
<evidence type="ECO:0000313" key="2">
    <source>
        <dbReference type="EMBL" id="KAF9072496.1"/>
    </source>
</evidence>
<feature type="region of interest" description="Disordered" evidence="1">
    <location>
        <begin position="1"/>
        <end position="42"/>
    </location>
</feature>
<feature type="region of interest" description="Disordered" evidence="1">
    <location>
        <begin position="75"/>
        <end position="143"/>
    </location>
</feature>
<feature type="compositionally biased region" description="Basic and acidic residues" evidence="1">
    <location>
        <begin position="167"/>
        <end position="176"/>
    </location>
</feature>
<dbReference type="AlphaFoldDB" id="A0A9P5UAX4"/>
<feature type="compositionally biased region" description="Polar residues" evidence="1">
    <location>
        <begin position="92"/>
        <end position="101"/>
    </location>
</feature>
<sequence length="217" mass="24038">MHRTVHNNHSVNSNFGNSIIEDNSGQSHVTNNYGGNHNDNRAYTTADERHYYAHSTTSRGRAGYYRGAAHHGPYAASASWSRSSGYPGGQGENQSRLSSDAFSEEPGMGGRFPDPRYHSRHSTNHQGYPGPGHHGDPRHHPGGYVTDQRWLPDAAIAGHEAQLYSEPESHGEHEGGDYWQQPLDYYEQPYPTSHASMPAPSSNNPFRPRTSTNPFAQ</sequence>
<proteinExistence type="predicted"/>
<feature type="compositionally biased region" description="Polar residues" evidence="1">
    <location>
        <begin position="7"/>
        <end position="42"/>
    </location>
</feature>
<comment type="caution">
    <text evidence="2">The sequence shown here is derived from an EMBL/GenBank/DDBJ whole genome shotgun (WGS) entry which is preliminary data.</text>
</comment>
<keyword evidence="3" id="KW-1185">Reference proteome</keyword>
<feature type="region of interest" description="Disordered" evidence="1">
    <location>
        <begin position="159"/>
        <end position="217"/>
    </location>
</feature>
<organism evidence="2 3">
    <name type="scientific">Rhodocollybia butyracea</name>
    <dbReference type="NCBI Taxonomy" id="206335"/>
    <lineage>
        <taxon>Eukaryota</taxon>
        <taxon>Fungi</taxon>
        <taxon>Dikarya</taxon>
        <taxon>Basidiomycota</taxon>
        <taxon>Agaricomycotina</taxon>
        <taxon>Agaricomycetes</taxon>
        <taxon>Agaricomycetidae</taxon>
        <taxon>Agaricales</taxon>
        <taxon>Marasmiineae</taxon>
        <taxon>Omphalotaceae</taxon>
        <taxon>Rhodocollybia</taxon>
    </lineage>
</organism>